<feature type="region of interest" description="Disordered" evidence="1">
    <location>
        <begin position="1"/>
        <end position="20"/>
    </location>
</feature>
<feature type="region of interest" description="Disordered" evidence="1">
    <location>
        <begin position="67"/>
        <end position="138"/>
    </location>
</feature>
<feature type="compositionally biased region" description="Acidic residues" evidence="1">
    <location>
        <begin position="96"/>
        <end position="138"/>
    </location>
</feature>
<name>A0AAE0JVM7_9PEZI</name>
<dbReference type="EMBL" id="JAULSN010000009">
    <property type="protein sequence ID" value="KAK3365108.1"/>
    <property type="molecule type" value="Genomic_DNA"/>
</dbReference>
<sequence length="138" mass="15262">MTARQQASSSSLSPSRETTGFNFWSRVAAREGAAQRVARGETTAAQSEALPVPIGCDVLREALRAEFGSEELRVPRRHVTHEESSEPESPDKPEEDKPEEDEEAGEDEESGELQEAGEPEEPEEPEELEEPEECYAGY</sequence>
<gene>
    <name evidence="2" type="ORF">B0T24DRAFT_598412</name>
</gene>
<protein>
    <submittedName>
        <fullName evidence="2">Uncharacterized protein</fullName>
    </submittedName>
</protein>
<evidence type="ECO:0000313" key="2">
    <source>
        <dbReference type="EMBL" id="KAK3365108.1"/>
    </source>
</evidence>
<dbReference type="AlphaFoldDB" id="A0AAE0JVM7"/>
<reference evidence="2" key="1">
    <citation type="journal article" date="2023" name="Mol. Phylogenet. Evol.">
        <title>Genome-scale phylogeny and comparative genomics of the fungal order Sordariales.</title>
        <authorList>
            <person name="Hensen N."/>
            <person name="Bonometti L."/>
            <person name="Westerberg I."/>
            <person name="Brannstrom I.O."/>
            <person name="Guillou S."/>
            <person name="Cros-Aarteil S."/>
            <person name="Calhoun S."/>
            <person name="Haridas S."/>
            <person name="Kuo A."/>
            <person name="Mondo S."/>
            <person name="Pangilinan J."/>
            <person name="Riley R."/>
            <person name="LaButti K."/>
            <person name="Andreopoulos B."/>
            <person name="Lipzen A."/>
            <person name="Chen C."/>
            <person name="Yan M."/>
            <person name="Daum C."/>
            <person name="Ng V."/>
            <person name="Clum A."/>
            <person name="Steindorff A."/>
            <person name="Ohm R.A."/>
            <person name="Martin F."/>
            <person name="Silar P."/>
            <person name="Natvig D.O."/>
            <person name="Lalanne C."/>
            <person name="Gautier V."/>
            <person name="Ament-Velasquez S.L."/>
            <person name="Kruys A."/>
            <person name="Hutchinson M.I."/>
            <person name="Powell A.J."/>
            <person name="Barry K."/>
            <person name="Miller A.N."/>
            <person name="Grigoriev I.V."/>
            <person name="Debuchy R."/>
            <person name="Gladieux P."/>
            <person name="Hiltunen Thoren M."/>
            <person name="Johannesson H."/>
        </authorList>
    </citation>
    <scope>NUCLEOTIDE SEQUENCE</scope>
    <source>
        <strain evidence="2">CBS 958.72</strain>
    </source>
</reference>
<reference evidence="2" key="2">
    <citation type="submission" date="2023-06" db="EMBL/GenBank/DDBJ databases">
        <authorList>
            <consortium name="Lawrence Berkeley National Laboratory"/>
            <person name="Haridas S."/>
            <person name="Hensen N."/>
            <person name="Bonometti L."/>
            <person name="Westerberg I."/>
            <person name="Brannstrom I.O."/>
            <person name="Guillou S."/>
            <person name="Cros-Aarteil S."/>
            <person name="Calhoun S."/>
            <person name="Kuo A."/>
            <person name="Mondo S."/>
            <person name="Pangilinan J."/>
            <person name="Riley R."/>
            <person name="Labutti K."/>
            <person name="Andreopoulos B."/>
            <person name="Lipzen A."/>
            <person name="Chen C."/>
            <person name="Yanf M."/>
            <person name="Daum C."/>
            <person name="Ng V."/>
            <person name="Clum A."/>
            <person name="Steindorff A."/>
            <person name="Ohm R."/>
            <person name="Martin F."/>
            <person name="Silar P."/>
            <person name="Natvig D."/>
            <person name="Lalanne C."/>
            <person name="Gautier V."/>
            <person name="Ament-Velasquez S.L."/>
            <person name="Kruys A."/>
            <person name="Hutchinson M.I."/>
            <person name="Powell A.J."/>
            <person name="Barry K."/>
            <person name="Miller A.N."/>
            <person name="Grigoriev I.V."/>
            <person name="Debuchy R."/>
            <person name="Gladieux P."/>
            <person name="Thoren M.H."/>
            <person name="Johannesson H."/>
        </authorList>
    </citation>
    <scope>NUCLEOTIDE SEQUENCE</scope>
    <source>
        <strain evidence="2">CBS 958.72</strain>
    </source>
</reference>
<dbReference type="Proteomes" id="UP001287356">
    <property type="component" value="Unassembled WGS sequence"/>
</dbReference>
<evidence type="ECO:0000256" key="1">
    <source>
        <dbReference type="SAM" id="MobiDB-lite"/>
    </source>
</evidence>
<feature type="region of interest" description="Disordered" evidence="1">
    <location>
        <begin position="31"/>
        <end position="54"/>
    </location>
</feature>
<evidence type="ECO:0000313" key="3">
    <source>
        <dbReference type="Proteomes" id="UP001287356"/>
    </source>
</evidence>
<feature type="compositionally biased region" description="Basic and acidic residues" evidence="1">
    <location>
        <begin position="70"/>
        <end position="95"/>
    </location>
</feature>
<proteinExistence type="predicted"/>
<keyword evidence="3" id="KW-1185">Reference proteome</keyword>
<comment type="caution">
    <text evidence="2">The sequence shown here is derived from an EMBL/GenBank/DDBJ whole genome shotgun (WGS) entry which is preliminary data.</text>
</comment>
<accession>A0AAE0JVM7</accession>
<organism evidence="2 3">
    <name type="scientific">Lasiosphaeria ovina</name>
    <dbReference type="NCBI Taxonomy" id="92902"/>
    <lineage>
        <taxon>Eukaryota</taxon>
        <taxon>Fungi</taxon>
        <taxon>Dikarya</taxon>
        <taxon>Ascomycota</taxon>
        <taxon>Pezizomycotina</taxon>
        <taxon>Sordariomycetes</taxon>
        <taxon>Sordariomycetidae</taxon>
        <taxon>Sordariales</taxon>
        <taxon>Lasiosphaeriaceae</taxon>
        <taxon>Lasiosphaeria</taxon>
    </lineage>
</organism>